<evidence type="ECO:0000256" key="5">
    <source>
        <dbReference type="PROSITE-ProRule" id="PRU00169"/>
    </source>
</evidence>
<protein>
    <submittedName>
        <fullName evidence="8">Response regulator transcription factor</fullName>
    </submittedName>
</protein>
<dbReference type="PROSITE" id="PS50043">
    <property type="entry name" value="HTH_LUXR_2"/>
    <property type="match status" value="1"/>
</dbReference>
<name>A0ABZ3C7C1_9ACTN</name>
<feature type="domain" description="Response regulatory" evidence="7">
    <location>
        <begin position="11"/>
        <end position="127"/>
    </location>
</feature>
<dbReference type="PROSITE" id="PS00622">
    <property type="entry name" value="HTH_LUXR_1"/>
    <property type="match status" value="1"/>
</dbReference>
<evidence type="ECO:0000256" key="3">
    <source>
        <dbReference type="ARBA" id="ARBA00023125"/>
    </source>
</evidence>
<dbReference type="SUPFAM" id="SSF46894">
    <property type="entry name" value="C-terminal effector domain of the bipartite response regulators"/>
    <property type="match status" value="1"/>
</dbReference>
<evidence type="ECO:0000256" key="2">
    <source>
        <dbReference type="ARBA" id="ARBA00023015"/>
    </source>
</evidence>
<dbReference type="SMART" id="SM00448">
    <property type="entry name" value="REC"/>
    <property type="match status" value="1"/>
</dbReference>
<dbReference type="SMART" id="SM00421">
    <property type="entry name" value="HTH_LUXR"/>
    <property type="match status" value="1"/>
</dbReference>
<organism evidence="8 9">
    <name type="scientific">Propioniciclava soli</name>
    <dbReference type="NCBI Taxonomy" id="2775081"/>
    <lineage>
        <taxon>Bacteria</taxon>
        <taxon>Bacillati</taxon>
        <taxon>Actinomycetota</taxon>
        <taxon>Actinomycetes</taxon>
        <taxon>Propionibacteriales</taxon>
        <taxon>Propionibacteriaceae</taxon>
        <taxon>Propioniciclava</taxon>
    </lineage>
</organism>
<dbReference type="InterPro" id="IPR058245">
    <property type="entry name" value="NreC/VraR/RcsB-like_REC"/>
</dbReference>
<keyword evidence="4" id="KW-0804">Transcription</keyword>
<accession>A0ABZ3C7C1</accession>
<evidence type="ECO:0000256" key="4">
    <source>
        <dbReference type="ARBA" id="ARBA00023163"/>
    </source>
</evidence>
<evidence type="ECO:0000256" key="1">
    <source>
        <dbReference type="ARBA" id="ARBA00022553"/>
    </source>
</evidence>
<dbReference type="CDD" id="cd06170">
    <property type="entry name" value="LuxR_C_like"/>
    <property type="match status" value="1"/>
</dbReference>
<feature type="domain" description="HTH luxR-type" evidence="6">
    <location>
        <begin position="151"/>
        <end position="218"/>
    </location>
</feature>
<dbReference type="PROSITE" id="PS50110">
    <property type="entry name" value="RESPONSE_REGULATORY"/>
    <property type="match status" value="1"/>
</dbReference>
<sequence>MSTAPSTRAVRVLVADDDALVREAYRSFFRTTPTYTLVGEARNGNEAHDTYATLLPDVVLMDLQMPTCSGIEATSRICARWSNACVVALTTFGTREYIVAALRAGASGYLLKDTGAHNLVAGIEQAMRGDMPMSASVRRQLVDSVTSDNPVGRQPVDIGLTPRETELLGWLTQGLTNVQIGRQMYVSEGSVKQYLAHVGDKMGVKSRTQILVRAIQLNIVDPHSLPAVSEHMAAR</sequence>
<evidence type="ECO:0000259" key="6">
    <source>
        <dbReference type="PROSITE" id="PS50043"/>
    </source>
</evidence>
<dbReference type="InterPro" id="IPR000792">
    <property type="entry name" value="Tscrpt_reg_LuxR_C"/>
</dbReference>
<evidence type="ECO:0000259" key="7">
    <source>
        <dbReference type="PROSITE" id="PS50110"/>
    </source>
</evidence>
<dbReference type="CDD" id="cd17535">
    <property type="entry name" value="REC_NarL-like"/>
    <property type="match status" value="1"/>
</dbReference>
<dbReference type="SUPFAM" id="SSF52172">
    <property type="entry name" value="CheY-like"/>
    <property type="match status" value="1"/>
</dbReference>
<reference evidence="8 9" key="1">
    <citation type="journal article" date="2023" name="Environ Microbiome">
        <title>A coral-associated actinobacterium mitigates coral bleaching under heat stress.</title>
        <authorList>
            <person name="Li J."/>
            <person name="Zou Y."/>
            <person name="Li Q."/>
            <person name="Zhang J."/>
            <person name="Bourne D.G."/>
            <person name="Lyu Y."/>
            <person name="Liu C."/>
            <person name="Zhang S."/>
        </authorList>
    </citation>
    <scope>NUCLEOTIDE SEQUENCE [LARGE SCALE GENOMIC DNA]</scope>
    <source>
        <strain evidence="8 9">SCSIO 13291</strain>
    </source>
</reference>
<evidence type="ECO:0000313" key="8">
    <source>
        <dbReference type="EMBL" id="WZW98431.1"/>
    </source>
</evidence>
<keyword evidence="2" id="KW-0805">Transcription regulation</keyword>
<proteinExistence type="predicted"/>
<keyword evidence="3" id="KW-0238">DNA-binding</keyword>
<dbReference type="EMBL" id="CP115965">
    <property type="protein sequence ID" value="WZW98431.1"/>
    <property type="molecule type" value="Genomic_DNA"/>
</dbReference>
<dbReference type="InterPro" id="IPR001789">
    <property type="entry name" value="Sig_transdc_resp-reg_receiver"/>
</dbReference>
<dbReference type="InterPro" id="IPR016032">
    <property type="entry name" value="Sig_transdc_resp-reg_C-effctor"/>
</dbReference>
<gene>
    <name evidence="8" type="ORF">PCC79_16315</name>
</gene>
<dbReference type="InterPro" id="IPR039420">
    <property type="entry name" value="WalR-like"/>
</dbReference>
<keyword evidence="9" id="KW-1185">Reference proteome</keyword>
<dbReference type="RefSeq" id="WP_232547028.1">
    <property type="nucleotide sequence ID" value="NZ_CP115965.1"/>
</dbReference>
<dbReference type="Gene3D" id="3.40.50.2300">
    <property type="match status" value="1"/>
</dbReference>
<dbReference type="Pfam" id="PF00072">
    <property type="entry name" value="Response_reg"/>
    <property type="match status" value="1"/>
</dbReference>
<evidence type="ECO:0000313" key="9">
    <source>
        <dbReference type="Proteomes" id="UP001434337"/>
    </source>
</evidence>
<dbReference type="Proteomes" id="UP001434337">
    <property type="component" value="Chromosome"/>
</dbReference>
<dbReference type="Pfam" id="PF00196">
    <property type="entry name" value="GerE"/>
    <property type="match status" value="1"/>
</dbReference>
<keyword evidence="1 5" id="KW-0597">Phosphoprotein</keyword>
<feature type="modified residue" description="4-aspartylphosphate" evidence="5">
    <location>
        <position position="62"/>
    </location>
</feature>
<dbReference type="PANTHER" id="PTHR43214">
    <property type="entry name" value="TWO-COMPONENT RESPONSE REGULATOR"/>
    <property type="match status" value="1"/>
</dbReference>
<dbReference type="PANTHER" id="PTHR43214:SF24">
    <property type="entry name" value="TRANSCRIPTIONAL REGULATORY PROTEIN NARL-RELATED"/>
    <property type="match status" value="1"/>
</dbReference>
<dbReference type="InterPro" id="IPR011006">
    <property type="entry name" value="CheY-like_superfamily"/>
</dbReference>
<dbReference type="PRINTS" id="PR00038">
    <property type="entry name" value="HTHLUXR"/>
</dbReference>